<reference evidence="1 2" key="1">
    <citation type="submission" date="2021-03" db="EMBL/GenBank/DDBJ databases">
        <title>Rapid diversification of plasmids in a genus of pathogenic and nitrogen fixing bacteria.</title>
        <authorList>
            <person name="Weisberg A.J."/>
            <person name="Miller M."/>
            <person name="Ream W."/>
            <person name="Grunwald N.J."/>
            <person name="Chang J.H."/>
        </authorList>
    </citation>
    <scope>NUCLEOTIDE SEQUENCE [LARGE SCALE GENOMIC DNA]</scope>
    <source>
        <strain evidence="1 2">AF3.44</strain>
        <plasmid evidence="1 2">unnamed1</plasmid>
    </source>
</reference>
<protein>
    <submittedName>
        <fullName evidence="1">Uncharacterized protein</fullName>
    </submittedName>
</protein>
<gene>
    <name evidence="1" type="ORF">J5285_25260</name>
</gene>
<keyword evidence="2" id="KW-1185">Reference proteome</keyword>
<evidence type="ECO:0000313" key="1">
    <source>
        <dbReference type="EMBL" id="QYA10514.1"/>
    </source>
</evidence>
<accession>A0ABX8TB76</accession>
<name>A0ABX8TB76_9HYPH</name>
<geneLocation type="plasmid" evidence="1 2">
    <name>unnamed1</name>
</geneLocation>
<organism evidence="1 2">
    <name type="scientific">Agrobacterium larrymoorei</name>
    <dbReference type="NCBI Taxonomy" id="160699"/>
    <lineage>
        <taxon>Bacteria</taxon>
        <taxon>Pseudomonadati</taxon>
        <taxon>Pseudomonadota</taxon>
        <taxon>Alphaproteobacteria</taxon>
        <taxon>Hyphomicrobiales</taxon>
        <taxon>Rhizobiaceae</taxon>
        <taxon>Rhizobium/Agrobacterium group</taxon>
        <taxon>Agrobacterium</taxon>
    </lineage>
</organism>
<dbReference type="RefSeq" id="WP_169696909.1">
    <property type="nucleotide sequence ID" value="NZ_CP039693.1"/>
</dbReference>
<dbReference type="Proteomes" id="UP000826513">
    <property type="component" value="Plasmid unnamed1"/>
</dbReference>
<evidence type="ECO:0000313" key="2">
    <source>
        <dbReference type="Proteomes" id="UP000826513"/>
    </source>
</evidence>
<dbReference type="EMBL" id="CP072170">
    <property type="protein sequence ID" value="QYA10514.1"/>
    <property type="molecule type" value="Genomic_DNA"/>
</dbReference>
<proteinExistence type="predicted"/>
<keyword evidence="1" id="KW-0614">Plasmid</keyword>
<sequence>MAGPIIFHYDIFPTLDDGTALRSDALQDWLSERYILAKPVISELAD</sequence>